<reference evidence="3 4" key="1">
    <citation type="submission" date="2013-09" db="EMBL/GenBank/DDBJ databases">
        <title>Genome sequencing of Arenimonas metalli.</title>
        <authorList>
            <person name="Chen F."/>
            <person name="Wang G."/>
        </authorList>
    </citation>
    <scope>NUCLEOTIDE SEQUENCE [LARGE SCALE GENOMIC DNA]</scope>
    <source>
        <strain evidence="3 4">CF5-1</strain>
    </source>
</reference>
<gene>
    <name evidence="3" type="ORF">N787_12595</name>
</gene>
<dbReference type="SUPFAM" id="SSF143456">
    <property type="entry name" value="VC0467-like"/>
    <property type="match status" value="1"/>
</dbReference>
<dbReference type="HAMAP" id="MF_00758">
    <property type="entry name" value="UPF0301"/>
    <property type="match status" value="1"/>
</dbReference>
<comment type="similarity">
    <text evidence="1 2">Belongs to the UPF0301 (AlgH) family.</text>
</comment>
<dbReference type="STRING" id="1384056.N787_12595"/>
<dbReference type="PATRIC" id="fig|1384056.3.peg.1847"/>
<keyword evidence="4" id="KW-1185">Reference proteome</keyword>
<proteinExistence type="inferred from homology"/>
<evidence type="ECO:0000256" key="1">
    <source>
        <dbReference type="ARBA" id="ARBA00009600"/>
    </source>
</evidence>
<dbReference type="RefSeq" id="WP_425387865.1">
    <property type="nucleotide sequence ID" value="NZ_AVCK01000026.1"/>
</dbReference>
<dbReference type="GO" id="GO:0005829">
    <property type="term" value="C:cytosol"/>
    <property type="evidence" value="ECO:0007669"/>
    <property type="project" value="TreeGrafter"/>
</dbReference>
<evidence type="ECO:0000313" key="3">
    <source>
        <dbReference type="EMBL" id="KFN45623.1"/>
    </source>
</evidence>
<evidence type="ECO:0000256" key="2">
    <source>
        <dbReference type="HAMAP-Rule" id="MF_00758"/>
    </source>
</evidence>
<accession>A0A091AZ68</accession>
<dbReference type="AlphaFoldDB" id="A0A091AZ68"/>
<dbReference type="eggNOG" id="COG1678">
    <property type="taxonomic scope" value="Bacteria"/>
</dbReference>
<dbReference type="PANTHER" id="PTHR30327:SF1">
    <property type="entry name" value="UPF0301 PROTEIN YQGE"/>
    <property type="match status" value="1"/>
</dbReference>
<dbReference type="InterPro" id="IPR003774">
    <property type="entry name" value="AlgH-like"/>
</dbReference>
<dbReference type="Proteomes" id="UP000029393">
    <property type="component" value="Unassembled WGS sequence"/>
</dbReference>
<comment type="caution">
    <text evidence="3">The sequence shown here is derived from an EMBL/GenBank/DDBJ whole genome shotgun (WGS) entry which is preliminary data.</text>
</comment>
<dbReference type="Gene3D" id="3.40.1740.10">
    <property type="entry name" value="VC0467-like"/>
    <property type="match status" value="1"/>
</dbReference>
<name>A0A091AZ68_9GAMM</name>
<evidence type="ECO:0000313" key="4">
    <source>
        <dbReference type="Proteomes" id="UP000029393"/>
    </source>
</evidence>
<sequence>MQTPPSLADHFLVAMPALEDPNFQRSVTLVCQHDAGGAMGIVINRLADYTVGELLDHLRLGTQNPALAGRAIVAGGPVHPERGFVLHGDDSEWNSTLHVAPGLSVTTSRDILEALSRGDGPARVLVALGYAGWEPGQLEDELAQNSWLTVPVDRGIVFDTPLEDRWRAAARQLGVDLSTLTDYSGHA</sequence>
<protein>
    <recommendedName>
        <fullName evidence="2">UPF0301 protein N787_12595</fullName>
    </recommendedName>
</protein>
<dbReference type="NCBIfam" id="NF001266">
    <property type="entry name" value="PRK00228.1-1"/>
    <property type="match status" value="1"/>
</dbReference>
<dbReference type="PANTHER" id="PTHR30327">
    <property type="entry name" value="UNCHARACTERIZED PROTEIN YQGE"/>
    <property type="match status" value="1"/>
</dbReference>
<dbReference type="Pfam" id="PF02622">
    <property type="entry name" value="DUF179"/>
    <property type="match status" value="1"/>
</dbReference>
<dbReference type="EMBL" id="AVCK01000026">
    <property type="protein sequence ID" value="KFN45623.1"/>
    <property type="molecule type" value="Genomic_DNA"/>
</dbReference>
<organism evidence="3 4">
    <name type="scientific">Arenimonas metalli CF5-1</name>
    <dbReference type="NCBI Taxonomy" id="1384056"/>
    <lineage>
        <taxon>Bacteria</taxon>
        <taxon>Pseudomonadati</taxon>
        <taxon>Pseudomonadota</taxon>
        <taxon>Gammaproteobacteria</taxon>
        <taxon>Lysobacterales</taxon>
        <taxon>Lysobacteraceae</taxon>
        <taxon>Arenimonas</taxon>
    </lineage>
</organism>